<dbReference type="SUPFAM" id="SSF109854">
    <property type="entry name" value="DinB/YfiT-like putative metalloenzymes"/>
    <property type="match status" value="1"/>
</dbReference>
<dbReference type="Proteomes" id="UP001171916">
    <property type="component" value="Unassembled WGS sequence"/>
</dbReference>
<reference evidence="4" key="1">
    <citation type="submission" date="2023-06" db="EMBL/GenBank/DDBJ databases">
        <title>Robiginitalea aurantiacus sp. nov. and Algoriphagus sediminis sp. nov., isolated from coastal sediment.</title>
        <authorList>
            <person name="Zhou Z.Y."/>
            <person name="An J."/>
            <person name="Jia Y.W."/>
            <person name="Du Z.J."/>
        </authorList>
    </citation>
    <scope>NUCLEOTIDE SEQUENCE</scope>
    <source>
        <strain evidence="4">C2-7</strain>
    </source>
</reference>
<comment type="caution">
    <text evidence="4">The sequence shown here is derived from an EMBL/GenBank/DDBJ whole genome shotgun (WGS) entry which is preliminary data.</text>
</comment>
<gene>
    <name evidence="4" type="ORF">QVH07_08805</name>
</gene>
<dbReference type="InterPro" id="IPR034660">
    <property type="entry name" value="DinB/YfiT-like"/>
</dbReference>
<keyword evidence="2" id="KW-0479">Metal-binding</keyword>
<keyword evidence="3" id="KW-0732">Signal</keyword>
<evidence type="ECO:0000256" key="1">
    <source>
        <dbReference type="ARBA" id="ARBA00008635"/>
    </source>
</evidence>
<organism evidence="4 5">
    <name type="scientific">Algoriphagus sediminis</name>
    <dbReference type="NCBI Taxonomy" id="3057113"/>
    <lineage>
        <taxon>Bacteria</taxon>
        <taxon>Pseudomonadati</taxon>
        <taxon>Bacteroidota</taxon>
        <taxon>Cytophagia</taxon>
        <taxon>Cytophagales</taxon>
        <taxon>Cyclobacteriaceae</taxon>
        <taxon>Algoriphagus</taxon>
    </lineage>
</organism>
<proteinExistence type="inferred from homology"/>
<accession>A0ABT7YCI8</accession>
<feature type="chain" id="PRO_5045290070" evidence="3">
    <location>
        <begin position="26"/>
        <end position="176"/>
    </location>
</feature>
<dbReference type="EMBL" id="JAUEPH010000003">
    <property type="protein sequence ID" value="MDN3204247.1"/>
    <property type="molecule type" value="Genomic_DNA"/>
</dbReference>
<keyword evidence="5" id="KW-1185">Reference proteome</keyword>
<evidence type="ECO:0000313" key="4">
    <source>
        <dbReference type="EMBL" id="MDN3204247.1"/>
    </source>
</evidence>
<dbReference type="InterPro" id="IPR007837">
    <property type="entry name" value="DinB"/>
</dbReference>
<dbReference type="Pfam" id="PF05163">
    <property type="entry name" value="DinB"/>
    <property type="match status" value="1"/>
</dbReference>
<dbReference type="Gene3D" id="1.20.120.450">
    <property type="entry name" value="dinb family like domain"/>
    <property type="match status" value="1"/>
</dbReference>
<name>A0ABT7YCI8_9BACT</name>
<dbReference type="RefSeq" id="WP_289999798.1">
    <property type="nucleotide sequence ID" value="NZ_JAUEPH010000003.1"/>
</dbReference>
<evidence type="ECO:0000256" key="3">
    <source>
        <dbReference type="SAM" id="SignalP"/>
    </source>
</evidence>
<sequence length="176" mass="19155">MNKFTKSFGAFVFFISFLAMGNLQAQTTMEEFATKWNHGKQFTIDVLNAMPDSGMDYKTDPEAMSFKEQIHHIGSAIVGISQGLLKGGEASAPQIDVATASKEELAAFLEEAYEYGKSAIVGLSEADRAEVINAFGNELTRRQVIAMLDDHCTHHRGAAIAYLRANGVTPPAFVGF</sequence>
<protein>
    <submittedName>
        <fullName evidence="4">DinB family protein</fullName>
    </submittedName>
</protein>
<feature type="signal peptide" evidence="3">
    <location>
        <begin position="1"/>
        <end position="25"/>
    </location>
</feature>
<comment type="similarity">
    <text evidence="1">Belongs to the DinB family.</text>
</comment>
<evidence type="ECO:0000256" key="2">
    <source>
        <dbReference type="ARBA" id="ARBA00022723"/>
    </source>
</evidence>
<evidence type="ECO:0000313" key="5">
    <source>
        <dbReference type="Proteomes" id="UP001171916"/>
    </source>
</evidence>